<evidence type="ECO:0000259" key="2">
    <source>
        <dbReference type="Pfam" id="PF04155"/>
    </source>
</evidence>
<evidence type="ECO:0000313" key="3">
    <source>
        <dbReference type="Proteomes" id="UP000492821"/>
    </source>
</evidence>
<dbReference type="AlphaFoldDB" id="A0A7E4VVH8"/>
<dbReference type="Pfam" id="PF04155">
    <property type="entry name" value="Ground-like"/>
    <property type="match status" value="1"/>
</dbReference>
<organism evidence="3 4">
    <name type="scientific">Panagrellus redivivus</name>
    <name type="common">Microworm</name>
    <dbReference type="NCBI Taxonomy" id="6233"/>
    <lineage>
        <taxon>Eukaryota</taxon>
        <taxon>Metazoa</taxon>
        <taxon>Ecdysozoa</taxon>
        <taxon>Nematoda</taxon>
        <taxon>Chromadorea</taxon>
        <taxon>Rhabditida</taxon>
        <taxon>Tylenchina</taxon>
        <taxon>Panagrolaimomorpha</taxon>
        <taxon>Panagrolaimoidea</taxon>
        <taxon>Panagrolaimidae</taxon>
        <taxon>Panagrellus</taxon>
    </lineage>
</organism>
<dbReference type="InterPro" id="IPR007284">
    <property type="entry name" value="Ground-like_dom"/>
</dbReference>
<protein>
    <submittedName>
        <fullName evidence="4">Ground-like domain-containing protein</fullName>
    </submittedName>
</protein>
<name>A0A7E4VVH8_PANRE</name>
<evidence type="ECO:0000313" key="4">
    <source>
        <dbReference type="WBParaSite" id="Pan_g3852.t1"/>
    </source>
</evidence>
<keyword evidence="1" id="KW-0732">Signal</keyword>
<sequence>MLFGFFIVFILFGIVNSTPPWAPHSNSNTNLNVYGTRQYQPQAGYRNEGSNLQCPPPVPCPKQSAAHDSTQCPSIQCPTVTACNCPVQKACSKEAPKAHLPRFQQPQDIQAPPPYAHHYEMPTLTVATKIYPLEPSDLTPLKTLPETETIEAHTGTPLEQDFYKDTVLPTTPADYEHVATPKTLTDYADEKTNEVAQTPRPKPFTKPPVTLSHEKLLQHNNRLQTLFATEAPFRRRYLKRFRFSKKTFGTPTLTARDKGRCNSLKLKMIMMENIEKTPTVSKRAIQKAASAEIGGSFDVVCSKHDFSYLANTRLYCETRIADIVCFAFMHEPEKETSFQKA</sequence>
<reference evidence="3" key="1">
    <citation type="journal article" date="2013" name="Genetics">
        <title>The draft genome and transcriptome of Panagrellus redivivus are shaped by the harsh demands of a free-living lifestyle.</title>
        <authorList>
            <person name="Srinivasan J."/>
            <person name="Dillman A.R."/>
            <person name="Macchietto M.G."/>
            <person name="Heikkinen L."/>
            <person name="Lakso M."/>
            <person name="Fracchia K.M."/>
            <person name="Antoshechkin I."/>
            <person name="Mortazavi A."/>
            <person name="Wong G."/>
            <person name="Sternberg P.W."/>
        </authorList>
    </citation>
    <scope>NUCLEOTIDE SEQUENCE [LARGE SCALE GENOMIC DNA]</scope>
    <source>
        <strain evidence="3">MT8872</strain>
    </source>
</reference>
<evidence type="ECO:0000256" key="1">
    <source>
        <dbReference type="SAM" id="SignalP"/>
    </source>
</evidence>
<feature type="chain" id="PRO_5028800403" evidence="1">
    <location>
        <begin position="18"/>
        <end position="341"/>
    </location>
</feature>
<accession>A0A7E4VVH8</accession>
<feature type="domain" description="Ground-like" evidence="2">
    <location>
        <begin position="260"/>
        <end position="328"/>
    </location>
</feature>
<dbReference type="Proteomes" id="UP000492821">
    <property type="component" value="Unassembled WGS sequence"/>
</dbReference>
<feature type="signal peptide" evidence="1">
    <location>
        <begin position="1"/>
        <end position="17"/>
    </location>
</feature>
<dbReference type="WBParaSite" id="Pan_g3852.t1">
    <property type="protein sequence ID" value="Pan_g3852.t1"/>
    <property type="gene ID" value="Pan_g3852"/>
</dbReference>
<keyword evidence="3" id="KW-1185">Reference proteome</keyword>
<reference evidence="4" key="2">
    <citation type="submission" date="2020-10" db="UniProtKB">
        <authorList>
            <consortium name="WormBaseParasite"/>
        </authorList>
    </citation>
    <scope>IDENTIFICATION</scope>
</reference>
<proteinExistence type="predicted"/>